<accession>A0AA88IFT2</accession>
<dbReference type="PANTHER" id="PTHR47510">
    <property type="entry name" value="REVERSE TRANSCRIPTASE DOMAIN-CONTAINING PROTEIN"/>
    <property type="match status" value="1"/>
</dbReference>
<protein>
    <recommendedName>
        <fullName evidence="3">Endonuclease/exonuclease/phosphatase domain-containing protein</fullName>
    </recommendedName>
</protein>
<evidence type="ECO:0000313" key="2">
    <source>
        <dbReference type="Proteomes" id="UP001187415"/>
    </source>
</evidence>
<dbReference type="PANTHER" id="PTHR47510:SF3">
    <property type="entry name" value="ENDO_EXONUCLEASE_PHOSPHATASE DOMAIN-CONTAINING PROTEIN"/>
    <property type="match status" value="1"/>
</dbReference>
<gene>
    <name evidence="1" type="ORF">Q5P01_000176</name>
</gene>
<name>A0AA88IFT2_CHASR</name>
<dbReference type="SUPFAM" id="SSF56219">
    <property type="entry name" value="DNase I-like"/>
    <property type="match status" value="1"/>
</dbReference>
<dbReference type="AlphaFoldDB" id="A0AA88IFT2"/>
<organism evidence="1 2">
    <name type="scientific">Channa striata</name>
    <name type="common">Snakehead murrel</name>
    <name type="synonym">Ophicephalus striatus</name>
    <dbReference type="NCBI Taxonomy" id="64152"/>
    <lineage>
        <taxon>Eukaryota</taxon>
        <taxon>Metazoa</taxon>
        <taxon>Chordata</taxon>
        <taxon>Craniata</taxon>
        <taxon>Vertebrata</taxon>
        <taxon>Euteleostomi</taxon>
        <taxon>Actinopterygii</taxon>
        <taxon>Neopterygii</taxon>
        <taxon>Teleostei</taxon>
        <taxon>Neoteleostei</taxon>
        <taxon>Acanthomorphata</taxon>
        <taxon>Anabantaria</taxon>
        <taxon>Anabantiformes</taxon>
        <taxon>Channoidei</taxon>
        <taxon>Channidae</taxon>
        <taxon>Channa</taxon>
    </lineage>
</organism>
<dbReference type="Gene3D" id="3.60.10.10">
    <property type="entry name" value="Endonuclease/exonuclease/phosphatase"/>
    <property type="match status" value="1"/>
</dbReference>
<dbReference type="InterPro" id="IPR036691">
    <property type="entry name" value="Endo/exonu/phosph_ase_sf"/>
</dbReference>
<proteinExistence type="predicted"/>
<comment type="caution">
    <text evidence="1">The sequence shown here is derived from an EMBL/GenBank/DDBJ whole genome shotgun (WGS) entry which is preliminary data.</text>
</comment>
<evidence type="ECO:0008006" key="3">
    <source>
        <dbReference type="Google" id="ProtNLM"/>
    </source>
</evidence>
<dbReference type="EMBL" id="JAUPFM010000168">
    <property type="protein sequence ID" value="KAK2811705.1"/>
    <property type="molecule type" value="Genomic_DNA"/>
</dbReference>
<keyword evidence="2" id="KW-1185">Reference proteome</keyword>
<evidence type="ECO:0000313" key="1">
    <source>
        <dbReference type="EMBL" id="KAK2811705.1"/>
    </source>
</evidence>
<dbReference type="Proteomes" id="UP001187415">
    <property type="component" value="Unassembled WGS sequence"/>
</dbReference>
<sequence length="275" mass="30373">MYSVLLRLTFMPLLTRTNLHLSSCSSTCSLLLLQISMSSANIIVQGDFCLTSSVNLSISIANKKGLKADPWCTTGPPAGPLHYVYRRLQRVYRETSLPCFTETWLYQDTPDSVVSVNRLTLMRADRTAAESGKKKGGGLAEFVNNSWCNPVHITVKRQLCSKDVELVAGSVRPYYLPREFSHVLAVTVYVPPSADAAAACERVHSTVSQLQTQHPQALILFSGDFNHACLPLSAALPNFIQYVNCHTRDNKTLDLLYANAKNAYTSTTKNVHCSV</sequence>
<reference evidence="1" key="1">
    <citation type="submission" date="2023-07" db="EMBL/GenBank/DDBJ databases">
        <title>Chromosome-level Genome Assembly of Striped Snakehead (Channa striata).</title>
        <authorList>
            <person name="Liu H."/>
        </authorList>
    </citation>
    <scope>NUCLEOTIDE SEQUENCE</scope>
    <source>
        <strain evidence="1">Gz</strain>
        <tissue evidence="1">Muscle</tissue>
    </source>
</reference>